<reference evidence="2" key="1">
    <citation type="submission" date="2022-09" db="EMBL/GenBank/DDBJ databases">
        <title>Isolation and characterization of 3-chlorobenzoate degrading bacteria from soils in Shizuoka.</title>
        <authorList>
            <person name="Ifat A."/>
            <person name="Ogawa N."/>
            <person name="Kimbara K."/>
            <person name="Moriuchi R."/>
            <person name="Dohra H."/>
            <person name="Shintani M."/>
        </authorList>
    </citation>
    <scope>NUCLEOTIDE SEQUENCE</scope>
    <source>
        <strain evidence="2">19CS4-2</strain>
    </source>
</reference>
<dbReference type="RefSeq" id="WP_238211314.1">
    <property type="nucleotide sequence ID" value="NZ_BPUQ01000005.1"/>
</dbReference>
<comment type="caution">
    <text evidence="2">The sequence shown here is derived from an EMBL/GenBank/DDBJ whole genome shotgun (WGS) entry which is preliminary data.</text>
</comment>
<organism evidence="2 3">
    <name type="scientific">Caballeronia novacaledonica</name>
    <dbReference type="NCBI Taxonomy" id="1544861"/>
    <lineage>
        <taxon>Bacteria</taxon>
        <taxon>Pseudomonadati</taxon>
        <taxon>Pseudomonadota</taxon>
        <taxon>Betaproteobacteria</taxon>
        <taxon>Burkholderiales</taxon>
        <taxon>Burkholderiaceae</taxon>
        <taxon>Caballeronia</taxon>
    </lineage>
</organism>
<name>A0AA37I9T8_9BURK</name>
<dbReference type="AlphaFoldDB" id="A0AA37I9T8"/>
<evidence type="ECO:0000256" key="1">
    <source>
        <dbReference type="SAM" id="MobiDB-lite"/>
    </source>
</evidence>
<sequence>MNEPADRPTPPKQTPEDPNVADRRLSDEQKRAMTNEPEAPKPADEGKEGKLPNPKDVGEAG</sequence>
<accession>A0AA37I9T8</accession>
<dbReference type="EMBL" id="BPUS01000002">
    <property type="protein sequence ID" value="GJH24819.1"/>
    <property type="molecule type" value="Genomic_DNA"/>
</dbReference>
<dbReference type="Proteomes" id="UP001055111">
    <property type="component" value="Unassembled WGS sequence"/>
</dbReference>
<feature type="compositionally biased region" description="Basic and acidic residues" evidence="1">
    <location>
        <begin position="20"/>
        <end position="50"/>
    </location>
</feature>
<feature type="region of interest" description="Disordered" evidence="1">
    <location>
        <begin position="1"/>
        <end position="61"/>
    </location>
</feature>
<proteinExistence type="predicted"/>
<gene>
    <name evidence="2" type="ORF">CBA19CS42_09905</name>
</gene>
<evidence type="ECO:0000313" key="3">
    <source>
        <dbReference type="Proteomes" id="UP001055111"/>
    </source>
</evidence>
<protein>
    <submittedName>
        <fullName evidence="2">Uncharacterized protein</fullName>
    </submittedName>
</protein>
<evidence type="ECO:0000313" key="2">
    <source>
        <dbReference type="EMBL" id="GJH24819.1"/>
    </source>
</evidence>